<feature type="domain" description="EGF-like" evidence="2">
    <location>
        <begin position="7"/>
        <end position="45"/>
    </location>
</feature>
<dbReference type="SMART" id="SM00181">
    <property type="entry name" value="EGF"/>
    <property type="match status" value="1"/>
</dbReference>
<dbReference type="EMBL" id="JAHRIO010086519">
    <property type="protein sequence ID" value="MEQ2186850.1"/>
    <property type="molecule type" value="Genomic_DNA"/>
</dbReference>
<feature type="disulfide bond" evidence="1">
    <location>
        <begin position="35"/>
        <end position="44"/>
    </location>
</feature>
<dbReference type="InterPro" id="IPR000742">
    <property type="entry name" value="EGF"/>
</dbReference>
<organism evidence="3 4">
    <name type="scientific">Goodea atripinnis</name>
    <dbReference type="NCBI Taxonomy" id="208336"/>
    <lineage>
        <taxon>Eukaryota</taxon>
        <taxon>Metazoa</taxon>
        <taxon>Chordata</taxon>
        <taxon>Craniata</taxon>
        <taxon>Vertebrata</taxon>
        <taxon>Euteleostomi</taxon>
        <taxon>Actinopterygii</taxon>
        <taxon>Neopterygii</taxon>
        <taxon>Teleostei</taxon>
        <taxon>Neoteleostei</taxon>
        <taxon>Acanthomorphata</taxon>
        <taxon>Ovalentaria</taxon>
        <taxon>Atherinomorphae</taxon>
        <taxon>Cyprinodontiformes</taxon>
        <taxon>Goodeidae</taxon>
        <taxon>Goodea</taxon>
    </lineage>
</organism>
<keyword evidence="1" id="KW-0245">EGF-like domain</keyword>
<evidence type="ECO:0000313" key="4">
    <source>
        <dbReference type="Proteomes" id="UP001476798"/>
    </source>
</evidence>
<protein>
    <recommendedName>
        <fullName evidence="2">EGF-like domain-containing protein</fullName>
    </recommendedName>
</protein>
<proteinExistence type="predicted"/>
<sequence length="63" mass="7312">FYGTNCTDVCSLNPCEHAATCTWKPSSSHGYTCDCPRNYFGRYCEKKYKSHIYAQQPLFWTCV</sequence>
<evidence type="ECO:0000259" key="2">
    <source>
        <dbReference type="PROSITE" id="PS50026"/>
    </source>
</evidence>
<feature type="non-terminal residue" evidence="3">
    <location>
        <position position="1"/>
    </location>
</feature>
<name>A0ABV0PTP6_9TELE</name>
<dbReference type="PROSITE" id="PS00022">
    <property type="entry name" value="EGF_1"/>
    <property type="match status" value="1"/>
</dbReference>
<keyword evidence="1" id="KW-1015">Disulfide bond</keyword>
<gene>
    <name evidence="3" type="ORF">GOODEAATRI_033055</name>
</gene>
<comment type="caution">
    <text evidence="3">The sequence shown here is derived from an EMBL/GenBank/DDBJ whole genome shotgun (WGS) entry which is preliminary data.</text>
</comment>
<dbReference type="SUPFAM" id="SSF57196">
    <property type="entry name" value="EGF/Laminin"/>
    <property type="match status" value="1"/>
</dbReference>
<dbReference type="PROSITE" id="PS50026">
    <property type="entry name" value="EGF_3"/>
    <property type="match status" value="1"/>
</dbReference>
<accession>A0ABV0PTP6</accession>
<dbReference type="Gene3D" id="2.10.25.10">
    <property type="entry name" value="Laminin"/>
    <property type="match status" value="1"/>
</dbReference>
<comment type="caution">
    <text evidence="1">Lacks conserved residue(s) required for the propagation of feature annotation.</text>
</comment>
<reference evidence="3 4" key="1">
    <citation type="submission" date="2021-06" db="EMBL/GenBank/DDBJ databases">
        <authorList>
            <person name="Palmer J.M."/>
        </authorList>
    </citation>
    <scope>NUCLEOTIDE SEQUENCE [LARGE SCALE GENOMIC DNA]</scope>
    <source>
        <strain evidence="3 4">GA_2019</strain>
        <tissue evidence="3">Muscle</tissue>
    </source>
</reference>
<evidence type="ECO:0000256" key="1">
    <source>
        <dbReference type="PROSITE-ProRule" id="PRU00076"/>
    </source>
</evidence>
<dbReference type="CDD" id="cd00054">
    <property type="entry name" value="EGF_CA"/>
    <property type="match status" value="1"/>
</dbReference>
<dbReference type="Pfam" id="PF00008">
    <property type="entry name" value="EGF"/>
    <property type="match status" value="1"/>
</dbReference>
<dbReference type="Proteomes" id="UP001476798">
    <property type="component" value="Unassembled WGS sequence"/>
</dbReference>
<evidence type="ECO:0000313" key="3">
    <source>
        <dbReference type="EMBL" id="MEQ2186850.1"/>
    </source>
</evidence>
<keyword evidence="4" id="KW-1185">Reference proteome</keyword>